<dbReference type="SUPFAM" id="SSF53613">
    <property type="entry name" value="Ribokinase-like"/>
    <property type="match status" value="1"/>
</dbReference>
<dbReference type="CDD" id="cd01167">
    <property type="entry name" value="bac_FRK"/>
    <property type="match status" value="1"/>
</dbReference>
<evidence type="ECO:0000313" key="5">
    <source>
        <dbReference type="EMBL" id="REE83305.1"/>
    </source>
</evidence>
<dbReference type="PANTHER" id="PTHR43085:SF57">
    <property type="entry name" value="CARBOHYDRATE KINASE PFKB DOMAIN-CONTAINING PROTEIN"/>
    <property type="match status" value="1"/>
</dbReference>
<gene>
    <name evidence="5" type="ORF">BX611_0594</name>
</gene>
<evidence type="ECO:0000256" key="3">
    <source>
        <dbReference type="ARBA" id="ARBA00022777"/>
    </source>
</evidence>
<dbReference type="InterPro" id="IPR011611">
    <property type="entry name" value="PfkB_dom"/>
</dbReference>
<dbReference type="OrthoDB" id="9813569at2"/>
<dbReference type="EMBL" id="QTTQ01000009">
    <property type="protein sequence ID" value="REE83305.1"/>
    <property type="molecule type" value="Genomic_DNA"/>
</dbReference>
<dbReference type="InterPro" id="IPR002173">
    <property type="entry name" value="Carboh/pur_kinase_PfkB_CS"/>
</dbReference>
<keyword evidence="2" id="KW-0808">Transferase</keyword>
<dbReference type="Proteomes" id="UP000256429">
    <property type="component" value="Unassembled WGS sequence"/>
</dbReference>
<comment type="caution">
    <text evidence="5">The sequence shown here is derived from an EMBL/GenBank/DDBJ whole genome shotgun (WGS) entry which is preliminary data.</text>
</comment>
<protein>
    <submittedName>
        <fullName evidence="5">Fructokinase</fullName>
    </submittedName>
</protein>
<accession>A0A3D9S361</accession>
<proteinExistence type="inferred from homology"/>
<dbReference type="PANTHER" id="PTHR43085">
    <property type="entry name" value="HEXOKINASE FAMILY MEMBER"/>
    <property type="match status" value="1"/>
</dbReference>
<dbReference type="Pfam" id="PF00294">
    <property type="entry name" value="PfkB"/>
    <property type="match status" value="1"/>
</dbReference>
<dbReference type="AlphaFoldDB" id="A0A3D9S361"/>
<evidence type="ECO:0000256" key="1">
    <source>
        <dbReference type="ARBA" id="ARBA00010688"/>
    </source>
</evidence>
<dbReference type="GO" id="GO:0016301">
    <property type="term" value="F:kinase activity"/>
    <property type="evidence" value="ECO:0007669"/>
    <property type="project" value="UniProtKB-KW"/>
</dbReference>
<organism evidence="5 6">
    <name type="scientific">Lutibacter oceani</name>
    <dbReference type="NCBI Taxonomy" id="1853311"/>
    <lineage>
        <taxon>Bacteria</taxon>
        <taxon>Pseudomonadati</taxon>
        <taxon>Bacteroidota</taxon>
        <taxon>Flavobacteriia</taxon>
        <taxon>Flavobacteriales</taxon>
        <taxon>Flavobacteriaceae</taxon>
        <taxon>Lutibacter</taxon>
    </lineage>
</organism>
<dbReference type="Gene3D" id="3.40.1190.20">
    <property type="match status" value="1"/>
</dbReference>
<sequence>MTGKKLHAVCFGEILFDVFQGHKKIGGAPLNVAARLNSFGTEVSMISAVGNDSDGKTLVNYIQKRGVKTASIQVKENYPTGIVNVILNEKGNASYNINYPSAWDKIEASANSISEVEEADFFVYGSLSSRDAVSRNTLKQLLKVAKYKIFDVNLRAPHYAENTLKDLMNEADFIKFNDDELFEIAAYLKSDYKSLEQNIKFIAKTTNTNTICVTLGSHGAVLYTENKFYYNSGFKVKVVDTVGSGDSFLASLVIKLFTEKQPQKAINFACAIGAIVAQNEGANPEISENVIAQFLKGFQI</sequence>
<name>A0A3D9S361_9FLAO</name>
<reference evidence="5 6" key="1">
    <citation type="submission" date="2018-08" db="EMBL/GenBank/DDBJ databases">
        <title>Genomic Encyclopedia of Type Strains, Phase III (KMG-III): the genomes of soil and plant-associated and newly described type strains.</title>
        <authorList>
            <person name="Whitman W."/>
        </authorList>
    </citation>
    <scope>NUCLEOTIDE SEQUENCE [LARGE SCALE GENOMIC DNA]</scope>
    <source>
        <strain evidence="5 6">325-5</strain>
    </source>
</reference>
<dbReference type="PROSITE" id="PS00583">
    <property type="entry name" value="PFKB_KINASES_1"/>
    <property type="match status" value="1"/>
</dbReference>
<evidence type="ECO:0000313" key="6">
    <source>
        <dbReference type="Proteomes" id="UP000256429"/>
    </source>
</evidence>
<keyword evidence="6" id="KW-1185">Reference proteome</keyword>
<keyword evidence="3 5" id="KW-0418">Kinase</keyword>
<feature type="domain" description="Carbohydrate kinase PfkB" evidence="4">
    <location>
        <begin position="12"/>
        <end position="284"/>
    </location>
</feature>
<evidence type="ECO:0000259" key="4">
    <source>
        <dbReference type="Pfam" id="PF00294"/>
    </source>
</evidence>
<dbReference type="InterPro" id="IPR050306">
    <property type="entry name" value="PfkB_Carbo_kinase"/>
</dbReference>
<comment type="similarity">
    <text evidence="1">Belongs to the carbohydrate kinase PfkB family.</text>
</comment>
<dbReference type="InterPro" id="IPR029056">
    <property type="entry name" value="Ribokinase-like"/>
</dbReference>
<evidence type="ECO:0000256" key="2">
    <source>
        <dbReference type="ARBA" id="ARBA00022679"/>
    </source>
</evidence>